<feature type="compositionally biased region" description="Low complexity" evidence="1">
    <location>
        <begin position="15"/>
        <end position="27"/>
    </location>
</feature>
<evidence type="ECO:0000313" key="2">
    <source>
        <dbReference type="EMBL" id="GMH09632.1"/>
    </source>
</evidence>
<reference evidence="2" key="1">
    <citation type="submission" date="2023-05" db="EMBL/GenBank/DDBJ databases">
        <title>Nepenthes gracilis genome sequencing.</title>
        <authorList>
            <person name="Fukushima K."/>
        </authorList>
    </citation>
    <scope>NUCLEOTIDE SEQUENCE</scope>
    <source>
        <strain evidence="2">SING2019-196</strain>
    </source>
</reference>
<dbReference type="AlphaFoldDB" id="A0AAD3SFI7"/>
<organism evidence="2 3">
    <name type="scientific">Nepenthes gracilis</name>
    <name type="common">Slender pitcher plant</name>
    <dbReference type="NCBI Taxonomy" id="150966"/>
    <lineage>
        <taxon>Eukaryota</taxon>
        <taxon>Viridiplantae</taxon>
        <taxon>Streptophyta</taxon>
        <taxon>Embryophyta</taxon>
        <taxon>Tracheophyta</taxon>
        <taxon>Spermatophyta</taxon>
        <taxon>Magnoliopsida</taxon>
        <taxon>eudicotyledons</taxon>
        <taxon>Gunneridae</taxon>
        <taxon>Pentapetalae</taxon>
        <taxon>Caryophyllales</taxon>
        <taxon>Nepenthaceae</taxon>
        <taxon>Nepenthes</taxon>
    </lineage>
</organism>
<evidence type="ECO:0000256" key="1">
    <source>
        <dbReference type="SAM" id="MobiDB-lite"/>
    </source>
</evidence>
<feature type="compositionally biased region" description="Polar residues" evidence="1">
    <location>
        <begin position="1"/>
        <end position="14"/>
    </location>
</feature>
<keyword evidence="3" id="KW-1185">Reference proteome</keyword>
<gene>
    <name evidence="2" type="ORF">Nepgr_011473</name>
</gene>
<evidence type="ECO:0000313" key="3">
    <source>
        <dbReference type="Proteomes" id="UP001279734"/>
    </source>
</evidence>
<protein>
    <submittedName>
        <fullName evidence="2">Uncharacterized protein</fullName>
    </submittedName>
</protein>
<comment type="caution">
    <text evidence="2">The sequence shown here is derived from an EMBL/GenBank/DDBJ whole genome shotgun (WGS) entry which is preliminary data.</text>
</comment>
<proteinExistence type="predicted"/>
<feature type="compositionally biased region" description="Polar residues" evidence="1">
    <location>
        <begin position="36"/>
        <end position="46"/>
    </location>
</feature>
<accession>A0AAD3SFI7</accession>
<feature type="region of interest" description="Disordered" evidence="1">
    <location>
        <begin position="1"/>
        <end position="63"/>
    </location>
</feature>
<name>A0AAD3SFI7_NEPGR</name>
<dbReference type="EMBL" id="BSYO01000009">
    <property type="protein sequence ID" value="GMH09632.1"/>
    <property type="molecule type" value="Genomic_DNA"/>
</dbReference>
<dbReference type="Proteomes" id="UP001279734">
    <property type="component" value="Unassembled WGS sequence"/>
</dbReference>
<sequence>MGQSASTGSAATDRSASTGWSTTTGRSGFHRWSGFSEENPSRTGNTLRELDGPASGRELHENLGTSDEELCDIFRTELRVNIKVSFEGLTLMSKSAERLWARFQGSFIECPGRNSRLCSVRSSGDHC</sequence>